<gene>
    <name evidence="1" type="ORF">KKP3000_001126</name>
</gene>
<dbReference type="Proteomes" id="UP001579974">
    <property type="component" value="Unassembled WGS sequence"/>
</dbReference>
<proteinExistence type="predicted"/>
<evidence type="ECO:0008006" key="3">
    <source>
        <dbReference type="Google" id="ProtNLM"/>
    </source>
</evidence>
<name>A0ABV5A8M3_9BACL</name>
<accession>A0ABV5A8M3</accession>
<dbReference type="EMBL" id="JBDXSU010000001">
    <property type="protein sequence ID" value="MFB5188693.1"/>
    <property type="molecule type" value="Genomic_DNA"/>
</dbReference>
<comment type="caution">
    <text evidence="1">The sequence shown here is derived from an EMBL/GenBank/DDBJ whole genome shotgun (WGS) entry which is preliminary data.</text>
</comment>
<sequence>MGKFVKFFAASAAIVGAAVAIKKNVKLIRNLRNETKIDDQL</sequence>
<organism evidence="1 2">
    <name type="scientific">Alicyclobacillus fastidiosus</name>
    <dbReference type="NCBI Taxonomy" id="392011"/>
    <lineage>
        <taxon>Bacteria</taxon>
        <taxon>Bacillati</taxon>
        <taxon>Bacillota</taxon>
        <taxon>Bacilli</taxon>
        <taxon>Bacillales</taxon>
        <taxon>Alicyclobacillaceae</taxon>
        <taxon>Alicyclobacillus</taxon>
    </lineage>
</organism>
<dbReference type="RefSeq" id="WP_275475535.1">
    <property type="nucleotide sequence ID" value="NZ_CP162940.1"/>
</dbReference>
<keyword evidence="2" id="KW-1185">Reference proteome</keyword>
<reference evidence="1 2" key="1">
    <citation type="journal article" date="2024" name="Int. J. Mol. Sci.">
        <title>Exploration of Alicyclobacillus spp. Genome in Search of Antibiotic Resistance.</title>
        <authorList>
            <person name="Bucka-Kolendo J."/>
            <person name="Kiousi D.E."/>
            <person name="Dekowska A."/>
            <person name="Mikolajczuk-Szczyrba A."/>
            <person name="Karadedos D.M."/>
            <person name="Michael P."/>
            <person name="Galanis A."/>
            <person name="Sokolowska B."/>
        </authorList>
    </citation>
    <scope>NUCLEOTIDE SEQUENCE [LARGE SCALE GENOMIC DNA]</scope>
    <source>
        <strain evidence="1 2">KKP 3000</strain>
    </source>
</reference>
<protein>
    <recommendedName>
        <fullName evidence="3">DUF3918 domain-containing protein</fullName>
    </recommendedName>
</protein>
<evidence type="ECO:0000313" key="2">
    <source>
        <dbReference type="Proteomes" id="UP001579974"/>
    </source>
</evidence>
<evidence type="ECO:0000313" key="1">
    <source>
        <dbReference type="EMBL" id="MFB5188693.1"/>
    </source>
</evidence>